<dbReference type="EMBL" id="UINC01016055">
    <property type="protein sequence ID" value="SVA67147.1"/>
    <property type="molecule type" value="Genomic_DNA"/>
</dbReference>
<protein>
    <submittedName>
        <fullName evidence="1">Uncharacterized protein</fullName>
    </submittedName>
</protein>
<name>A0A381XSF8_9ZZZZ</name>
<organism evidence="1">
    <name type="scientific">marine metagenome</name>
    <dbReference type="NCBI Taxonomy" id="408172"/>
    <lineage>
        <taxon>unclassified sequences</taxon>
        <taxon>metagenomes</taxon>
        <taxon>ecological metagenomes</taxon>
    </lineage>
</organism>
<proteinExistence type="predicted"/>
<evidence type="ECO:0000313" key="1">
    <source>
        <dbReference type="EMBL" id="SVA67147.1"/>
    </source>
</evidence>
<dbReference type="AlphaFoldDB" id="A0A381XSF8"/>
<sequence>MMQMTQEHIQIKLQRLEGLNDQIRVSIVDETDKGATGKSICMDSSNAADIVGQLYQAGRKRGARISLEVGLIHVN</sequence>
<gene>
    <name evidence="1" type="ORF">METZ01_LOCUS120001</name>
</gene>
<accession>A0A381XSF8</accession>
<reference evidence="1" key="1">
    <citation type="submission" date="2018-05" db="EMBL/GenBank/DDBJ databases">
        <authorList>
            <person name="Lanie J.A."/>
            <person name="Ng W.-L."/>
            <person name="Kazmierczak K.M."/>
            <person name="Andrzejewski T.M."/>
            <person name="Davidsen T.M."/>
            <person name="Wayne K.J."/>
            <person name="Tettelin H."/>
            <person name="Glass J.I."/>
            <person name="Rusch D."/>
            <person name="Podicherti R."/>
            <person name="Tsui H.-C.T."/>
            <person name="Winkler M.E."/>
        </authorList>
    </citation>
    <scope>NUCLEOTIDE SEQUENCE</scope>
</reference>